<dbReference type="InterPro" id="IPR028082">
    <property type="entry name" value="Peripla_BP_I"/>
</dbReference>
<dbReference type="CDD" id="cd06267">
    <property type="entry name" value="PBP1_LacI_sugar_binding-like"/>
    <property type="match status" value="1"/>
</dbReference>
<dbReference type="PANTHER" id="PTHR30146">
    <property type="entry name" value="LACI-RELATED TRANSCRIPTIONAL REPRESSOR"/>
    <property type="match status" value="1"/>
</dbReference>
<dbReference type="SMART" id="SM00354">
    <property type="entry name" value="HTH_LACI"/>
    <property type="match status" value="1"/>
</dbReference>
<name>A0ABZ1YSY5_9NOCA</name>
<reference evidence="5" key="1">
    <citation type="submission" date="2022-10" db="EMBL/GenBank/DDBJ databases">
        <title>The complete genomes of actinobacterial strains from the NBC collection.</title>
        <authorList>
            <person name="Joergensen T.S."/>
            <person name="Alvarez Arevalo M."/>
            <person name="Sterndorff E.B."/>
            <person name="Faurdal D."/>
            <person name="Vuksanovic O."/>
            <person name="Mourched A.-S."/>
            <person name="Charusanti P."/>
            <person name="Shaw S."/>
            <person name="Blin K."/>
            <person name="Weber T."/>
        </authorList>
    </citation>
    <scope>NUCLEOTIDE SEQUENCE</scope>
    <source>
        <strain evidence="5">NBC_01482</strain>
    </source>
</reference>
<dbReference type="RefSeq" id="WP_329410046.1">
    <property type="nucleotide sequence ID" value="NZ_CP109441.1"/>
</dbReference>
<evidence type="ECO:0000256" key="3">
    <source>
        <dbReference type="ARBA" id="ARBA00023163"/>
    </source>
</evidence>
<dbReference type="Pfam" id="PF00356">
    <property type="entry name" value="LacI"/>
    <property type="match status" value="1"/>
</dbReference>
<keyword evidence="3" id="KW-0804">Transcription</keyword>
<evidence type="ECO:0000313" key="5">
    <source>
        <dbReference type="EMBL" id="WUV46364.1"/>
    </source>
</evidence>
<dbReference type="Gene3D" id="3.40.50.2300">
    <property type="match status" value="2"/>
</dbReference>
<gene>
    <name evidence="5" type="ORF">OG563_46200</name>
</gene>
<dbReference type="PANTHER" id="PTHR30146:SF109">
    <property type="entry name" value="HTH-TYPE TRANSCRIPTIONAL REGULATOR GALS"/>
    <property type="match status" value="1"/>
</dbReference>
<evidence type="ECO:0000256" key="2">
    <source>
        <dbReference type="ARBA" id="ARBA00023125"/>
    </source>
</evidence>
<feature type="domain" description="HTH lacI-type" evidence="4">
    <location>
        <begin position="27"/>
        <end position="82"/>
    </location>
</feature>
<dbReference type="EMBL" id="CP109441">
    <property type="protein sequence ID" value="WUV46364.1"/>
    <property type="molecule type" value="Genomic_DNA"/>
</dbReference>
<dbReference type="SUPFAM" id="SSF53822">
    <property type="entry name" value="Periplasmic binding protein-like I"/>
    <property type="match status" value="1"/>
</dbReference>
<dbReference type="SUPFAM" id="SSF47413">
    <property type="entry name" value="lambda repressor-like DNA-binding domains"/>
    <property type="match status" value="1"/>
</dbReference>
<dbReference type="PROSITE" id="PS50932">
    <property type="entry name" value="HTH_LACI_2"/>
    <property type="match status" value="1"/>
</dbReference>
<evidence type="ECO:0000259" key="4">
    <source>
        <dbReference type="PROSITE" id="PS50932"/>
    </source>
</evidence>
<sequence>MRIRTIKTMSELRNADQNGPVVTVKRVTLADVARRAGTSTAVVSYVLNDGPRPVSEALRARVLEALDDLDYRPDRIARALRRPSRWRQIGLLIPDVTLPLFGALVGHIEVEARLRDHLTLIGNTGYDPERELEFVGAFADSGIDGLIVVGGANGAATAKLCAQNRIPIVWVHNNRDNVDAPVIGADHLEAGALATRHLATAHHRDDIVFVGGFTSEDVQHGDRETVAQRYAGYASVVGAEAARQIRTDLTPAGAYRAVRRYLADNPAPGGVVVGTYGQAAAALRAITDTGARIPQDISVVGFDGDRSNTYAQLVLTTVRQPIDTIARTALNAVLSSYSTPDADESPVAIDIQLDLGETCGCRPPMPLAQ</sequence>
<dbReference type="Gene3D" id="1.10.260.40">
    <property type="entry name" value="lambda repressor-like DNA-binding domains"/>
    <property type="match status" value="1"/>
</dbReference>
<keyword evidence="6" id="KW-1185">Reference proteome</keyword>
<dbReference type="InterPro" id="IPR010982">
    <property type="entry name" value="Lambda_DNA-bd_dom_sf"/>
</dbReference>
<evidence type="ECO:0000313" key="6">
    <source>
        <dbReference type="Proteomes" id="UP001432062"/>
    </source>
</evidence>
<dbReference type="Proteomes" id="UP001432062">
    <property type="component" value="Chromosome"/>
</dbReference>
<keyword evidence="1" id="KW-0805">Transcription regulation</keyword>
<dbReference type="InterPro" id="IPR046335">
    <property type="entry name" value="LacI/GalR-like_sensor"/>
</dbReference>
<keyword evidence="2" id="KW-0238">DNA-binding</keyword>
<proteinExistence type="predicted"/>
<organism evidence="5 6">
    <name type="scientific">Nocardia vinacea</name>
    <dbReference type="NCBI Taxonomy" id="96468"/>
    <lineage>
        <taxon>Bacteria</taxon>
        <taxon>Bacillati</taxon>
        <taxon>Actinomycetota</taxon>
        <taxon>Actinomycetes</taxon>
        <taxon>Mycobacteriales</taxon>
        <taxon>Nocardiaceae</taxon>
        <taxon>Nocardia</taxon>
    </lineage>
</organism>
<dbReference type="InterPro" id="IPR000843">
    <property type="entry name" value="HTH_LacI"/>
</dbReference>
<evidence type="ECO:0000256" key="1">
    <source>
        <dbReference type="ARBA" id="ARBA00023015"/>
    </source>
</evidence>
<dbReference type="CDD" id="cd01392">
    <property type="entry name" value="HTH_LacI"/>
    <property type="match status" value="1"/>
</dbReference>
<dbReference type="Pfam" id="PF13377">
    <property type="entry name" value="Peripla_BP_3"/>
    <property type="match status" value="1"/>
</dbReference>
<accession>A0ABZ1YSY5</accession>
<protein>
    <submittedName>
        <fullName evidence="5">LacI family transcriptional regulator</fullName>
    </submittedName>
</protein>